<reference evidence="2 3" key="1">
    <citation type="submission" date="2019-08" db="EMBL/GenBank/DDBJ databases">
        <title>Genome of Algoriphagus ratkowskyi IC026.</title>
        <authorList>
            <person name="Bowman J.P."/>
        </authorList>
    </citation>
    <scope>NUCLEOTIDE SEQUENCE [LARGE SCALE GENOMIC DNA]</scope>
    <source>
        <strain evidence="2 3">IC026</strain>
    </source>
</reference>
<name>A0ABY3HHW9_9BACT</name>
<sequence>MSALGGAICLVSNDFNLIAKIRDVPSQYYNPQRVWFDKDIVWIGDTGNKKISSNSIKGSYPSEGGDLGSEEKCLGREGR</sequence>
<keyword evidence="3" id="KW-1185">Reference proteome</keyword>
<dbReference type="EMBL" id="VORV01000028">
    <property type="protein sequence ID" value="TXD75388.1"/>
    <property type="molecule type" value="Genomic_DNA"/>
</dbReference>
<organism evidence="2 3">
    <name type="scientific">Algoriphagus ratkowskyi</name>
    <dbReference type="NCBI Taxonomy" id="57028"/>
    <lineage>
        <taxon>Bacteria</taxon>
        <taxon>Pseudomonadati</taxon>
        <taxon>Bacteroidota</taxon>
        <taxon>Cytophagia</taxon>
        <taxon>Cytophagales</taxon>
        <taxon>Cyclobacteriaceae</taxon>
        <taxon>Algoriphagus</taxon>
    </lineage>
</organism>
<evidence type="ECO:0000313" key="3">
    <source>
        <dbReference type="Proteomes" id="UP000321927"/>
    </source>
</evidence>
<dbReference type="Proteomes" id="UP000321927">
    <property type="component" value="Unassembled WGS sequence"/>
</dbReference>
<gene>
    <name evidence="2" type="ORF">ESW18_20705</name>
</gene>
<accession>A0ABY3HHW9</accession>
<protein>
    <submittedName>
        <fullName evidence="2">Uncharacterized protein</fullName>
    </submittedName>
</protein>
<comment type="caution">
    <text evidence="2">The sequence shown here is derived from an EMBL/GenBank/DDBJ whole genome shotgun (WGS) entry which is preliminary data.</text>
</comment>
<feature type="compositionally biased region" description="Basic and acidic residues" evidence="1">
    <location>
        <begin position="69"/>
        <end position="79"/>
    </location>
</feature>
<feature type="region of interest" description="Disordered" evidence="1">
    <location>
        <begin position="47"/>
        <end position="79"/>
    </location>
</feature>
<evidence type="ECO:0000256" key="1">
    <source>
        <dbReference type="SAM" id="MobiDB-lite"/>
    </source>
</evidence>
<feature type="compositionally biased region" description="Low complexity" evidence="1">
    <location>
        <begin position="49"/>
        <end position="59"/>
    </location>
</feature>
<evidence type="ECO:0000313" key="2">
    <source>
        <dbReference type="EMBL" id="TXD75388.1"/>
    </source>
</evidence>
<dbReference type="RefSeq" id="WP_143244274.1">
    <property type="nucleotide sequence ID" value="NZ_MSSV01000040.1"/>
</dbReference>
<proteinExistence type="predicted"/>